<evidence type="ECO:0000313" key="3">
    <source>
        <dbReference type="Proteomes" id="UP001392437"/>
    </source>
</evidence>
<sequence length="404" mass="43153">MATFADPVTNLSLPRRRSDPAHIEDRCYGSCNAAFIKGQVSRDWEDFCASGSAFYDYYHSCLCCVGGDLRAKNSRENAADYLAADFAGILTQCGDTTDNPYPRVADPCSVPKHEIVSKVSMTPFPTATVQTIYPPTDSLSVGVSITVPLRQLRPGQAPLPTTSPANQYTEITHTTTALVTTTDAQNHVVAVPSTARGAQPVQDHRHGRRHWRRLRVRPASPNVAALLAAAAAQEEEKGAGAPVGRAAAAGESFSTSQMGRATAGGQDGWGSGDKAQLHSESVPTRELDSREIPSPPVELPANEVVPRSGGVLASVQEEELPLGEVVAESDEALAPSHEDAPAEDMSKTHDVSGSLNEEYVLAEEAMPEPDDAFVSSREDLPVEEPSKIEDESVSSKVELPVEEQ</sequence>
<reference evidence="2 3" key="1">
    <citation type="submission" date="2023-01" db="EMBL/GenBank/DDBJ databases">
        <title>Analysis of 21 Apiospora genomes using comparative genomics revels a genus with tremendous synthesis potential of carbohydrate active enzymes and secondary metabolites.</title>
        <authorList>
            <person name="Sorensen T."/>
        </authorList>
    </citation>
    <scope>NUCLEOTIDE SEQUENCE [LARGE SCALE GENOMIC DNA]</scope>
    <source>
        <strain evidence="2 3">CBS 117206</strain>
    </source>
</reference>
<comment type="caution">
    <text evidence="2">The sequence shown here is derived from an EMBL/GenBank/DDBJ whole genome shotgun (WGS) entry which is preliminary data.</text>
</comment>
<feature type="region of interest" description="Disordered" evidence="1">
    <location>
        <begin position="250"/>
        <end position="303"/>
    </location>
</feature>
<accession>A0AAW0R6Z7</accession>
<name>A0AAW0R6Z7_9PEZI</name>
<evidence type="ECO:0000256" key="1">
    <source>
        <dbReference type="SAM" id="MobiDB-lite"/>
    </source>
</evidence>
<evidence type="ECO:0000313" key="2">
    <source>
        <dbReference type="EMBL" id="KAK8129543.1"/>
    </source>
</evidence>
<dbReference type="AlphaFoldDB" id="A0AAW0R6Z7"/>
<feature type="compositionally biased region" description="Basic and acidic residues" evidence="1">
    <location>
        <begin position="376"/>
        <end position="390"/>
    </location>
</feature>
<feature type="region of interest" description="Disordered" evidence="1">
    <location>
        <begin position="330"/>
        <end position="404"/>
    </location>
</feature>
<gene>
    <name evidence="2" type="ORF">PG999_001923</name>
</gene>
<proteinExistence type="predicted"/>
<feature type="compositionally biased region" description="Basic and acidic residues" evidence="1">
    <location>
        <begin position="336"/>
        <end position="350"/>
    </location>
</feature>
<protein>
    <submittedName>
        <fullName evidence="2">Uncharacterized protein</fullName>
    </submittedName>
</protein>
<organism evidence="2 3">
    <name type="scientific">Apiospora kogelbergensis</name>
    <dbReference type="NCBI Taxonomy" id="1337665"/>
    <lineage>
        <taxon>Eukaryota</taxon>
        <taxon>Fungi</taxon>
        <taxon>Dikarya</taxon>
        <taxon>Ascomycota</taxon>
        <taxon>Pezizomycotina</taxon>
        <taxon>Sordariomycetes</taxon>
        <taxon>Xylariomycetidae</taxon>
        <taxon>Amphisphaeriales</taxon>
        <taxon>Apiosporaceae</taxon>
        <taxon>Apiospora</taxon>
    </lineage>
</organism>
<dbReference type="EMBL" id="JAQQWP010000002">
    <property type="protein sequence ID" value="KAK8129543.1"/>
    <property type="molecule type" value="Genomic_DNA"/>
</dbReference>
<dbReference type="Proteomes" id="UP001392437">
    <property type="component" value="Unassembled WGS sequence"/>
</dbReference>
<keyword evidence="3" id="KW-1185">Reference proteome</keyword>